<evidence type="ECO:0000313" key="1">
    <source>
        <dbReference type="EMBL" id="KAK3736359.1"/>
    </source>
</evidence>
<gene>
    <name evidence="1" type="ORF">RRG08_009727</name>
</gene>
<dbReference type="EMBL" id="JAWDGP010006717">
    <property type="protein sequence ID" value="KAK3736359.1"/>
    <property type="molecule type" value="Genomic_DNA"/>
</dbReference>
<comment type="caution">
    <text evidence="1">The sequence shown here is derived from an EMBL/GenBank/DDBJ whole genome shotgun (WGS) entry which is preliminary data.</text>
</comment>
<keyword evidence="2" id="KW-1185">Reference proteome</keyword>
<sequence>MTFSKKYWLKTMAEDEGQVLILRYTGSQRLSLGKSDDIARADIAHKRLRLPFFTGRLLLVPPYFRVIVHGEFTRSEDMETLQTLSVSFDI</sequence>
<dbReference type="AlphaFoldDB" id="A0AAE0Y8D8"/>
<organism evidence="1 2">
    <name type="scientific">Elysia crispata</name>
    <name type="common">lettuce slug</name>
    <dbReference type="NCBI Taxonomy" id="231223"/>
    <lineage>
        <taxon>Eukaryota</taxon>
        <taxon>Metazoa</taxon>
        <taxon>Spiralia</taxon>
        <taxon>Lophotrochozoa</taxon>
        <taxon>Mollusca</taxon>
        <taxon>Gastropoda</taxon>
        <taxon>Heterobranchia</taxon>
        <taxon>Euthyneura</taxon>
        <taxon>Panpulmonata</taxon>
        <taxon>Sacoglossa</taxon>
        <taxon>Placobranchoidea</taxon>
        <taxon>Plakobranchidae</taxon>
        <taxon>Elysia</taxon>
    </lineage>
</organism>
<protein>
    <submittedName>
        <fullName evidence="1">Uncharacterized protein</fullName>
    </submittedName>
</protein>
<name>A0AAE0Y8D8_9GAST</name>
<reference evidence="1" key="1">
    <citation type="journal article" date="2023" name="G3 (Bethesda)">
        <title>A reference genome for the long-term kleptoplast-retaining sea slug Elysia crispata morphotype clarki.</title>
        <authorList>
            <person name="Eastman K.E."/>
            <person name="Pendleton A.L."/>
            <person name="Shaikh M.A."/>
            <person name="Suttiyut T."/>
            <person name="Ogas R."/>
            <person name="Tomko P."/>
            <person name="Gavelis G."/>
            <person name="Widhalm J.R."/>
            <person name="Wisecaver J.H."/>
        </authorList>
    </citation>
    <scope>NUCLEOTIDE SEQUENCE</scope>
    <source>
        <strain evidence="1">ECLA1</strain>
    </source>
</reference>
<evidence type="ECO:0000313" key="2">
    <source>
        <dbReference type="Proteomes" id="UP001283361"/>
    </source>
</evidence>
<dbReference type="Proteomes" id="UP001283361">
    <property type="component" value="Unassembled WGS sequence"/>
</dbReference>
<proteinExistence type="predicted"/>
<accession>A0AAE0Y8D8</accession>